<accession>A0AAP0JGH0</accession>
<name>A0AAP0JGH0_9MAGN</name>
<dbReference type="EMBL" id="JBBNAG010000005">
    <property type="protein sequence ID" value="KAK9132482.1"/>
    <property type="molecule type" value="Genomic_DNA"/>
</dbReference>
<keyword evidence="2" id="KW-1185">Reference proteome</keyword>
<reference evidence="1 2" key="1">
    <citation type="submission" date="2024-01" db="EMBL/GenBank/DDBJ databases">
        <title>Genome assemblies of Stephania.</title>
        <authorList>
            <person name="Yang L."/>
        </authorList>
    </citation>
    <scope>NUCLEOTIDE SEQUENCE [LARGE SCALE GENOMIC DNA]</scope>
    <source>
        <strain evidence="1">JXDWG</strain>
        <tissue evidence="1">Leaf</tissue>
    </source>
</reference>
<evidence type="ECO:0000313" key="1">
    <source>
        <dbReference type="EMBL" id="KAK9132482.1"/>
    </source>
</evidence>
<dbReference type="AlphaFoldDB" id="A0AAP0JGH0"/>
<proteinExistence type="predicted"/>
<gene>
    <name evidence="1" type="ORF">Scep_012010</name>
</gene>
<sequence>MRQIVPKPCDKHDLYHIDLRGRPVVNWLVRHSEFVQQWDDRANRLVEGEYCADVM</sequence>
<dbReference type="Proteomes" id="UP001419268">
    <property type="component" value="Unassembled WGS sequence"/>
</dbReference>
<evidence type="ECO:0000313" key="2">
    <source>
        <dbReference type="Proteomes" id="UP001419268"/>
    </source>
</evidence>
<organism evidence="1 2">
    <name type="scientific">Stephania cephalantha</name>
    <dbReference type="NCBI Taxonomy" id="152367"/>
    <lineage>
        <taxon>Eukaryota</taxon>
        <taxon>Viridiplantae</taxon>
        <taxon>Streptophyta</taxon>
        <taxon>Embryophyta</taxon>
        <taxon>Tracheophyta</taxon>
        <taxon>Spermatophyta</taxon>
        <taxon>Magnoliopsida</taxon>
        <taxon>Ranunculales</taxon>
        <taxon>Menispermaceae</taxon>
        <taxon>Menispermoideae</taxon>
        <taxon>Cissampelideae</taxon>
        <taxon>Stephania</taxon>
    </lineage>
</organism>
<protein>
    <submittedName>
        <fullName evidence="1">Uncharacterized protein</fullName>
    </submittedName>
</protein>
<comment type="caution">
    <text evidence="1">The sequence shown here is derived from an EMBL/GenBank/DDBJ whole genome shotgun (WGS) entry which is preliminary data.</text>
</comment>